<gene>
    <name evidence="7" type="primary">mntB</name>
    <name evidence="7" type="ORF">Bangp_042</name>
</gene>
<evidence type="ECO:0000313" key="8">
    <source>
        <dbReference type="EMBL" id="ARO90319.1"/>
    </source>
</evidence>
<comment type="similarity">
    <text evidence="2">Belongs to the ABC-3 integral membrane protein family.</text>
</comment>
<evidence type="ECO:0000256" key="1">
    <source>
        <dbReference type="ARBA" id="ARBA00004141"/>
    </source>
</evidence>
<comment type="subcellular location">
    <subcellularLocation>
        <location evidence="1">Membrane</location>
        <topology evidence="1">Multi-pass membrane protein</topology>
    </subcellularLocation>
</comment>
<evidence type="ECO:0000256" key="6">
    <source>
        <dbReference type="SAM" id="Phobius"/>
    </source>
</evidence>
<geneLocation type="plastid" evidence="7"/>
<dbReference type="GO" id="GO:0055085">
    <property type="term" value="P:transmembrane transport"/>
    <property type="evidence" value="ECO:0007669"/>
    <property type="project" value="InterPro"/>
</dbReference>
<reference evidence="8" key="2">
    <citation type="submission" date="2017-03" db="EMBL/GenBank/DDBJ databases">
        <title>The new red algal subphylum Proteorhodophytina comprises the largest and most divergent plastid genomes known.</title>
        <authorList>
            <person name="Munoz-Gomez S.A."/>
            <person name="Mejia-Franco F.G."/>
            <person name="Durnin K."/>
            <person name="Morgan C."/>
            <person name="Grisdale C.J."/>
            <person name="Archibald J.M."/>
            <person name="Slamovits C.H."/>
        </authorList>
    </citation>
    <scope>NUCLEOTIDE SEQUENCE</scope>
    <source>
        <strain evidence="8">UTEX LB2854</strain>
    </source>
</reference>
<keyword evidence="8" id="KW-0150">Chloroplast</keyword>
<evidence type="ECO:0000256" key="2">
    <source>
        <dbReference type="ARBA" id="ARBA00008034"/>
    </source>
</evidence>
<dbReference type="Pfam" id="PF00950">
    <property type="entry name" value="ABC-3"/>
    <property type="match status" value="1"/>
</dbReference>
<dbReference type="AlphaFoldDB" id="A0A1C9CCP6"/>
<dbReference type="Gene3D" id="1.10.3470.10">
    <property type="entry name" value="ABC transporter involved in vitamin B12 uptake, BtuC"/>
    <property type="match status" value="1"/>
</dbReference>
<keyword evidence="7" id="KW-0934">Plastid</keyword>
<keyword evidence="5 6" id="KW-0472">Membrane</keyword>
<feature type="transmembrane region" description="Helical" evidence="6">
    <location>
        <begin position="104"/>
        <end position="123"/>
    </location>
</feature>
<evidence type="ECO:0000256" key="4">
    <source>
        <dbReference type="ARBA" id="ARBA00022989"/>
    </source>
</evidence>
<proteinExistence type="inferred from homology"/>
<feature type="transmembrane region" description="Helical" evidence="6">
    <location>
        <begin position="233"/>
        <end position="253"/>
    </location>
</feature>
<accession>A0A1C9CCP6</accession>
<dbReference type="GO" id="GO:0010043">
    <property type="term" value="P:response to zinc ion"/>
    <property type="evidence" value="ECO:0007669"/>
    <property type="project" value="TreeGrafter"/>
</dbReference>
<feature type="transmembrane region" description="Helical" evidence="6">
    <location>
        <begin position="28"/>
        <end position="47"/>
    </location>
</feature>
<protein>
    <submittedName>
        <fullName evidence="8">Manganese transport system membrane protein</fullName>
    </submittedName>
    <submittedName>
        <fullName evidence="7">Maturase</fullName>
    </submittedName>
</protein>
<keyword evidence="3 6" id="KW-0812">Transmembrane</keyword>
<evidence type="ECO:0000256" key="3">
    <source>
        <dbReference type="ARBA" id="ARBA00022692"/>
    </source>
</evidence>
<dbReference type="GeneID" id="29073194"/>
<dbReference type="SUPFAM" id="SSF81345">
    <property type="entry name" value="ABC transporter involved in vitamin B12 uptake, BtuC"/>
    <property type="match status" value="1"/>
</dbReference>
<dbReference type="RefSeq" id="YP_009296781.1">
    <property type="nucleotide sequence ID" value="NC_031173.1"/>
</dbReference>
<feature type="transmembrane region" description="Helical" evidence="6">
    <location>
        <begin position="206"/>
        <end position="226"/>
    </location>
</feature>
<reference evidence="7" key="1">
    <citation type="journal article" date="2016" name="BMC Biol.">
        <title>Parallel evolution of highly conserved plastid genome architecture in red seaweeds and seed plants.</title>
        <authorList>
            <person name="Lee J."/>
            <person name="Cho C.H."/>
            <person name="Park S.I."/>
            <person name="Choi J.W."/>
            <person name="Song H.S."/>
            <person name="West J.A."/>
            <person name="Bhattacharya D."/>
            <person name="Yoon H.S."/>
        </authorList>
    </citation>
    <scope>NUCLEOTIDE SEQUENCE</scope>
</reference>
<evidence type="ECO:0000256" key="5">
    <source>
        <dbReference type="ARBA" id="ARBA00023136"/>
    </source>
</evidence>
<organism evidence="7">
    <name type="scientific">Bangiopsis subsimplex</name>
    <dbReference type="NCBI Taxonomy" id="139980"/>
    <lineage>
        <taxon>Eukaryota</taxon>
        <taxon>Rhodophyta</taxon>
        <taxon>Stylonematophyceae</taxon>
        <taxon>Stylonematales</taxon>
        <taxon>Stylonemataceae</taxon>
        <taxon>Bangiopsis</taxon>
    </lineage>
</organism>
<feature type="transmembrane region" description="Helical" evidence="6">
    <location>
        <begin position="259"/>
        <end position="278"/>
    </location>
</feature>
<dbReference type="EMBL" id="KY709207">
    <property type="protein sequence ID" value="ARO90319.1"/>
    <property type="molecule type" value="Genomic_DNA"/>
</dbReference>
<dbReference type="EMBL" id="KX284718">
    <property type="protein sequence ID" value="AOM66124.1"/>
    <property type="molecule type" value="Genomic_DNA"/>
</dbReference>
<keyword evidence="4 6" id="KW-1133">Transmembrane helix</keyword>
<dbReference type="PANTHER" id="PTHR30477">
    <property type="entry name" value="ABC-TRANSPORTER METAL-BINDING PROTEIN"/>
    <property type="match status" value="1"/>
</dbReference>
<name>A0A1C9CCP6_9RHOD</name>
<dbReference type="InterPro" id="IPR001626">
    <property type="entry name" value="ABC_TroCD"/>
</dbReference>
<sequence>MDLLLKTSFSYFYFIKEPLQYAFMQRSLIVAIGVGLLCAIVGSYLMVQRLALLGDAISHSVMPGLALAFIYKIPIILGALIAAILSTILITWLNKEYPLKEDTVIGIIFASFFAVGIVLISIIQRDNKIDLNHFLFGNILGVTLEDVIATSLICSFVLFIISYLYKELLFYTFDPLGAEALGLPVKQLNFCLMVLVALTTVASMKAVGVVLVLALLIIPSASAYLLVTRLDQVMTIASSIGIISSILGMYISYFCNVPSGPSIVVVASVFFCISLTLYKSLQFFSSI</sequence>
<dbReference type="PANTHER" id="PTHR30477:SF13">
    <property type="entry name" value="IRON TRANSPORT SYSTEM MEMBRANE PROTEIN HI_0360-RELATED"/>
    <property type="match status" value="1"/>
</dbReference>
<dbReference type="FunFam" id="1.10.3470.10:FF:000003">
    <property type="entry name" value="Iron ABC transporter permease SitD"/>
    <property type="match status" value="1"/>
</dbReference>
<dbReference type="CDD" id="cd06550">
    <property type="entry name" value="TM_ABC_iron-siderophores_like"/>
    <property type="match status" value="1"/>
</dbReference>
<dbReference type="GO" id="GO:0043190">
    <property type="term" value="C:ATP-binding cassette (ABC) transporter complex"/>
    <property type="evidence" value="ECO:0007669"/>
    <property type="project" value="InterPro"/>
</dbReference>
<feature type="transmembrane region" description="Helical" evidence="6">
    <location>
        <begin position="68"/>
        <end position="92"/>
    </location>
</feature>
<evidence type="ECO:0000313" key="7">
    <source>
        <dbReference type="EMBL" id="AOM66124.1"/>
    </source>
</evidence>
<dbReference type="InterPro" id="IPR037294">
    <property type="entry name" value="ABC_BtuC-like"/>
</dbReference>
<feature type="transmembrane region" description="Helical" evidence="6">
    <location>
        <begin position="135"/>
        <end position="165"/>
    </location>
</feature>